<comment type="caution">
    <text evidence="6">The sequence shown here is derived from an EMBL/GenBank/DDBJ whole genome shotgun (WGS) entry which is preliminary data.</text>
</comment>
<dbReference type="PANTHER" id="PTHR30381">
    <property type="entry name" value="FLAGELLAR P-RING PERIPLASMIC PROTEIN FLGI"/>
    <property type="match status" value="1"/>
</dbReference>
<dbReference type="GO" id="GO:0071973">
    <property type="term" value="P:bacterial-type flagellum-dependent cell motility"/>
    <property type="evidence" value="ECO:0007669"/>
    <property type="project" value="InterPro"/>
</dbReference>
<dbReference type="GO" id="GO:0009428">
    <property type="term" value="C:bacterial-type flagellum basal body, distal rod, P ring"/>
    <property type="evidence" value="ECO:0007669"/>
    <property type="project" value="InterPro"/>
</dbReference>
<reference evidence="6 7" key="1">
    <citation type="submission" date="2020-08" db="EMBL/GenBank/DDBJ databases">
        <title>Genomic Encyclopedia of Type Strains, Phase IV (KMG-IV): sequencing the most valuable type-strain genomes for metagenomic binning, comparative biology and taxonomic classification.</title>
        <authorList>
            <person name="Goeker M."/>
        </authorList>
    </citation>
    <scope>NUCLEOTIDE SEQUENCE [LARGE SCALE GENOMIC DNA]</scope>
    <source>
        <strain evidence="6 7">DSM 103733</strain>
    </source>
</reference>
<organism evidence="6 7">
    <name type="scientific">Silvibacterium bohemicum</name>
    <dbReference type="NCBI Taxonomy" id="1577686"/>
    <lineage>
        <taxon>Bacteria</taxon>
        <taxon>Pseudomonadati</taxon>
        <taxon>Acidobacteriota</taxon>
        <taxon>Terriglobia</taxon>
        <taxon>Terriglobales</taxon>
        <taxon>Acidobacteriaceae</taxon>
        <taxon>Silvibacterium</taxon>
    </lineage>
</organism>
<dbReference type="Proteomes" id="UP000538666">
    <property type="component" value="Unassembled WGS sequence"/>
</dbReference>
<dbReference type="PANTHER" id="PTHR30381:SF0">
    <property type="entry name" value="FLAGELLAR P-RING PROTEIN"/>
    <property type="match status" value="1"/>
</dbReference>
<evidence type="ECO:0000256" key="5">
    <source>
        <dbReference type="HAMAP-Rule" id="MF_00416"/>
    </source>
</evidence>
<gene>
    <name evidence="5" type="primary">flgI</name>
    <name evidence="6" type="ORF">HNQ77_002979</name>
</gene>
<feature type="signal peptide" evidence="5">
    <location>
        <begin position="1"/>
        <end position="21"/>
    </location>
</feature>
<keyword evidence="7" id="KW-1185">Reference proteome</keyword>
<dbReference type="PRINTS" id="PR01010">
    <property type="entry name" value="FLGPRINGFLGI"/>
</dbReference>
<name>A0A841JUE5_9BACT</name>
<evidence type="ECO:0000256" key="1">
    <source>
        <dbReference type="ARBA" id="ARBA00002591"/>
    </source>
</evidence>
<dbReference type="GO" id="GO:0030288">
    <property type="term" value="C:outer membrane-bounded periplasmic space"/>
    <property type="evidence" value="ECO:0007669"/>
    <property type="project" value="InterPro"/>
</dbReference>
<evidence type="ECO:0000256" key="2">
    <source>
        <dbReference type="ARBA" id="ARBA00004117"/>
    </source>
</evidence>
<protein>
    <recommendedName>
        <fullName evidence="5">Flagellar P-ring protein</fullName>
    </recommendedName>
    <alternativeName>
        <fullName evidence="5">Basal body P-ring protein</fullName>
    </alternativeName>
</protein>
<dbReference type="Pfam" id="PF02119">
    <property type="entry name" value="FlgI"/>
    <property type="match status" value="1"/>
</dbReference>
<sequence precursor="true">MIGYFVAINLALSVLTPSVAAADTNRQVLVRDITSIEGVRDNMLVGYGLVTGLNRTGDSQQTFLTVQTLANAMQKMGVLIQPSVVIVKNVAAVFITASLPPFARPGAKLDVTVSSVGDAKSLEGGVLLMSALHGPDGQVYAEAQGPLVLGGYLAGNGQNNREVNSTTVGSIPNGGIVERDTAVDLHDFKTVSLLLHNPDFTTAKSIADVVNQDFHRPVATVLDSRRVDISVAEASSPSVPLLISRVQNLMLSVHTPAKIVINERTGTIVLGGDVKLSPVSVIHGTLSIQVVTDYGAAIVPDNKGRPQTVLVPQTNLNVNDGPAQSMRLDDGANVEELVNGLHAIGTTAHDVVAILQAIKAEGGLQADLEVQ</sequence>
<feature type="chain" id="PRO_5033175204" description="Flagellar P-ring protein" evidence="5">
    <location>
        <begin position="22"/>
        <end position="371"/>
    </location>
</feature>
<dbReference type="HAMAP" id="MF_00416">
    <property type="entry name" value="FlgI"/>
    <property type="match status" value="1"/>
</dbReference>
<keyword evidence="6" id="KW-0966">Cell projection</keyword>
<evidence type="ECO:0000313" key="6">
    <source>
        <dbReference type="EMBL" id="MBB6145023.1"/>
    </source>
</evidence>
<evidence type="ECO:0000313" key="7">
    <source>
        <dbReference type="Proteomes" id="UP000538666"/>
    </source>
</evidence>
<dbReference type="AlphaFoldDB" id="A0A841JUE5"/>
<dbReference type="EMBL" id="JACHEK010000005">
    <property type="protein sequence ID" value="MBB6145023.1"/>
    <property type="molecule type" value="Genomic_DNA"/>
</dbReference>
<dbReference type="GO" id="GO:0005198">
    <property type="term" value="F:structural molecule activity"/>
    <property type="evidence" value="ECO:0007669"/>
    <property type="project" value="InterPro"/>
</dbReference>
<dbReference type="NCBIfam" id="NF003676">
    <property type="entry name" value="PRK05303.1"/>
    <property type="match status" value="1"/>
</dbReference>
<evidence type="ECO:0000256" key="4">
    <source>
        <dbReference type="ARBA" id="ARBA00023143"/>
    </source>
</evidence>
<evidence type="ECO:0000256" key="3">
    <source>
        <dbReference type="ARBA" id="ARBA00022729"/>
    </source>
</evidence>
<comment type="function">
    <text evidence="1 5">Assembles around the rod to form the L-ring and probably protects the motor/basal body from shearing forces during rotation.</text>
</comment>
<keyword evidence="6" id="KW-0969">Cilium</keyword>
<keyword evidence="3 5" id="KW-0732">Signal</keyword>
<accession>A0A841JUE5</accession>
<proteinExistence type="inferred from homology"/>
<keyword evidence="6" id="KW-0282">Flagellum</keyword>
<comment type="subcellular location">
    <subcellularLocation>
        <location evidence="2 5">Bacterial flagellum basal body</location>
    </subcellularLocation>
</comment>
<dbReference type="InterPro" id="IPR001782">
    <property type="entry name" value="Flag_FlgI"/>
</dbReference>
<comment type="similarity">
    <text evidence="5">Belongs to the FlgI family.</text>
</comment>
<dbReference type="OrthoDB" id="9786431at2"/>
<keyword evidence="4 5" id="KW-0975">Bacterial flagellum</keyword>
<comment type="subunit">
    <text evidence="5">The basal body constitutes a major portion of the flagellar organelle and consists of four rings (L,P,S, and M) mounted on a central rod.</text>
</comment>